<dbReference type="InterPro" id="IPR050739">
    <property type="entry name" value="MFP"/>
</dbReference>
<proteinExistence type="predicted"/>
<feature type="transmembrane region" description="Helical" evidence="3">
    <location>
        <begin position="30"/>
        <end position="55"/>
    </location>
</feature>
<keyword evidence="3" id="KW-0812">Transmembrane</keyword>
<evidence type="ECO:0000259" key="5">
    <source>
        <dbReference type="Pfam" id="PF25954"/>
    </source>
</evidence>
<evidence type="ECO:0000256" key="3">
    <source>
        <dbReference type="SAM" id="Phobius"/>
    </source>
</evidence>
<evidence type="ECO:0000256" key="2">
    <source>
        <dbReference type="SAM" id="MobiDB-lite"/>
    </source>
</evidence>
<gene>
    <name evidence="6" type="ORF">ACELLULO517_19010</name>
</gene>
<evidence type="ECO:0000313" key="6">
    <source>
        <dbReference type="EMBL" id="MCB8882346.1"/>
    </source>
</evidence>
<dbReference type="InterPro" id="IPR058792">
    <property type="entry name" value="Beta-barrel_RND_2"/>
</dbReference>
<keyword evidence="3" id="KW-1133">Transmembrane helix</keyword>
<keyword evidence="7" id="KW-1185">Reference proteome</keyword>
<keyword evidence="3" id="KW-0472">Membrane</keyword>
<dbReference type="Pfam" id="PF25954">
    <property type="entry name" value="Beta-barrel_RND_2"/>
    <property type="match status" value="1"/>
</dbReference>
<dbReference type="Gene3D" id="2.40.50.100">
    <property type="match status" value="1"/>
</dbReference>
<protein>
    <submittedName>
        <fullName evidence="6">HlyD family secretion protein</fullName>
    </submittedName>
</protein>
<dbReference type="PANTHER" id="PTHR30386">
    <property type="entry name" value="MEMBRANE FUSION SUBUNIT OF EMRAB-TOLC MULTIDRUG EFFLUX PUMP"/>
    <property type="match status" value="1"/>
</dbReference>
<reference evidence="6 7" key="1">
    <citation type="journal article" date="2021" name="Microorganisms">
        <title>Acidisoma silvae sp. nov. and Acidisomacellulosilytica sp. nov., Two Acidophilic Bacteria Isolated from Decaying Wood, Hydrolyzing Cellulose and Producing Poly-3-hydroxybutyrate.</title>
        <authorList>
            <person name="Mieszkin S."/>
            <person name="Pouder E."/>
            <person name="Uroz S."/>
            <person name="Simon-Colin C."/>
            <person name="Alain K."/>
        </authorList>
    </citation>
    <scope>NUCLEOTIDE SEQUENCE [LARGE SCALE GENOMIC DNA]</scope>
    <source>
        <strain evidence="6 7">HW T5.17</strain>
    </source>
</reference>
<feature type="region of interest" description="Disordered" evidence="2">
    <location>
        <begin position="1"/>
        <end position="21"/>
    </location>
</feature>
<comment type="caution">
    <text evidence="6">The sequence shown here is derived from an EMBL/GenBank/DDBJ whole genome shotgun (WGS) entry which is preliminary data.</text>
</comment>
<sequence>MAPADPPPAPPQAAPPVPAPAPVPSRPKGWLGVCYGIVWRLLSFVLAAAIVYVCFTQWNRWEGEQRYQVTDDAYLQTNLTPLAAQISGYIATVPVQDYATVKAGQVIATIQDDTYTADVARAQAGLAQAEAALTETEAQRPLLQANLQAAQAIVAQTTASLGQNSRDVARQRRLMTSGSTSQSDLEQFQTTRAVAAAKLLQVQAQADAVQKQIDLLGAQEQQARANINAAQAALRLAQINLGYTRITAPTDGVIGLRDVLPGQYIGPGAQITTLTQLPLIWVIANYKETQLTHVVTGEDATITVDAFPGRKLAGKVIAVSPASGSEFALLPPDNATGNFTKIVQRIAVKIAVTDTHGLTTRLRAGMSAIPTIDTTLPDGSRP</sequence>
<dbReference type="Gene3D" id="2.40.30.170">
    <property type="match status" value="1"/>
</dbReference>
<organism evidence="6 7">
    <name type="scientific">Acidisoma cellulosilyticum</name>
    <dbReference type="NCBI Taxonomy" id="2802395"/>
    <lineage>
        <taxon>Bacteria</taxon>
        <taxon>Pseudomonadati</taxon>
        <taxon>Pseudomonadota</taxon>
        <taxon>Alphaproteobacteria</taxon>
        <taxon>Acetobacterales</taxon>
        <taxon>Acidocellaceae</taxon>
        <taxon>Acidisoma</taxon>
    </lineage>
</organism>
<dbReference type="Gene3D" id="1.10.287.470">
    <property type="entry name" value="Helix hairpin bin"/>
    <property type="match status" value="2"/>
</dbReference>
<feature type="domain" description="CusB-like beta-barrel" evidence="5">
    <location>
        <begin position="280"/>
        <end position="322"/>
    </location>
</feature>
<dbReference type="SUPFAM" id="SSF111369">
    <property type="entry name" value="HlyD-like secretion proteins"/>
    <property type="match status" value="2"/>
</dbReference>
<evidence type="ECO:0000313" key="7">
    <source>
        <dbReference type="Proteomes" id="UP000721844"/>
    </source>
</evidence>
<dbReference type="InterPro" id="IPR058625">
    <property type="entry name" value="MdtA-like_BSH"/>
</dbReference>
<name>A0A964E5A8_9PROT</name>
<accession>A0A964E5A8</accession>
<evidence type="ECO:0000259" key="4">
    <source>
        <dbReference type="Pfam" id="PF25917"/>
    </source>
</evidence>
<dbReference type="Proteomes" id="UP000721844">
    <property type="component" value="Unassembled WGS sequence"/>
</dbReference>
<feature type="domain" description="Multidrug resistance protein MdtA-like barrel-sandwich hybrid" evidence="4">
    <location>
        <begin position="83"/>
        <end position="273"/>
    </location>
</feature>
<dbReference type="Pfam" id="PF25917">
    <property type="entry name" value="BSH_RND"/>
    <property type="match status" value="1"/>
</dbReference>
<dbReference type="PANTHER" id="PTHR30386:SF24">
    <property type="entry name" value="MULTIDRUG RESISTANCE EFFLUX PUMP"/>
    <property type="match status" value="1"/>
</dbReference>
<dbReference type="AlphaFoldDB" id="A0A964E5A8"/>
<dbReference type="RefSeq" id="WP_264481571.1">
    <property type="nucleotide sequence ID" value="NZ_JAESVA010000007.1"/>
</dbReference>
<dbReference type="EMBL" id="JAESVA010000007">
    <property type="protein sequence ID" value="MCB8882346.1"/>
    <property type="molecule type" value="Genomic_DNA"/>
</dbReference>
<keyword evidence="1" id="KW-0175">Coiled coil</keyword>
<evidence type="ECO:0000256" key="1">
    <source>
        <dbReference type="SAM" id="Coils"/>
    </source>
</evidence>
<feature type="coiled-coil region" evidence="1">
    <location>
        <begin position="119"/>
        <end position="146"/>
    </location>
</feature>